<keyword evidence="1" id="KW-0472">Membrane</keyword>
<reference evidence="2 3" key="1">
    <citation type="journal article" date="2018" name="Mol. Plant">
        <title>The genome of Artemisia annua provides insight into the evolution of Asteraceae family and artemisinin biosynthesis.</title>
        <authorList>
            <person name="Shen Q."/>
            <person name="Zhang L."/>
            <person name="Liao Z."/>
            <person name="Wang S."/>
            <person name="Yan T."/>
            <person name="Shi P."/>
            <person name="Liu M."/>
            <person name="Fu X."/>
            <person name="Pan Q."/>
            <person name="Wang Y."/>
            <person name="Lv Z."/>
            <person name="Lu X."/>
            <person name="Zhang F."/>
            <person name="Jiang W."/>
            <person name="Ma Y."/>
            <person name="Chen M."/>
            <person name="Hao X."/>
            <person name="Li L."/>
            <person name="Tang Y."/>
            <person name="Lv G."/>
            <person name="Zhou Y."/>
            <person name="Sun X."/>
            <person name="Brodelius P.E."/>
            <person name="Rose J.K.C."/>
            <person name="Tang K."/>
        </authorList>
    </citation>
    <scope>NUCLEOTIDE SEQUENCE [LARGE SCALE GENOMIC DNA]</scope>
    <source>
        <strain evidence="3">cv. Huhao1</strain>
        <tissue evidence="2">Leaf</tissue>
    </source>
</reference>
<dbReference type="STRING" id="35608.A0A2U1N1E8"/>
<keyword evidence="1" id="KW-1133">Transmembrane helix</keyword>
<evidence type="ECO:0000313" key="2">
    <source>
        <dbReference type="EMBL" id="PWA67329.1"/>
    </source>
</evidence>
<comment type="caution">
    <text evidence="2">The sequence shown here is derived from an EMBL/GenBank/DDBJ whole genome shotgun (WGS) entry which is preliminary data.</text>
</comment>
<dbReference type="GO" id="GO:0005840">
    <property type="term" value="C:ribosome"/>
    <property type="evidence" value="ECO:0007669"/>
    <property type="project" value="UniProtKB-KW"/>
</dbReference>
<dbReference type="OrthoDB" id="10254627at2759"/>
<keyword evidence="2" id="KW-0689">Ribosomal protein</keyword>
<gene>
    <name evidence="2" type="ORF">CTI12_AA322450</name>
</gene>
<proteinExistence type="predicted"/>
<accession>A0A2U1N1E8</accession>
<name>A0A2U1N1E8_ARTAN</name>
<organism evidence="2 3">
    <name type="scientific">Artemisia annua</name>
    <name type="common">Sweet wormwood</name>
    <dbReference type="NCBI Taxonomy" id="35608"/>
    <lineage>
        <taxon>Eukaryota</taxon>
        <taxon>Viridiplantae</taxon>
        <taxon>Streptophyta</taxon>
        <taxon>Embryophyta</taxon>
        <taxon>Tracheophyta</taxon>
        <taxon>Spermatophyta</taxon>
        <taxon>Magnoliopsida</taxon>
        <taxon>eudicotyledons</taxon>
        <taxon>Gunneridae</taxon>
        <taxon>Pentapetalae</taxon>
        <taxon>asterids</taxon>
        <taxon>campanulids</taxon>
        <taxon>Asterales</taxon>
        <taxon>Asteraceae</taxon>
        <taxon>Asteroideae</taxon>
        <taxon>Anthemideae</taxon>
        <taxon>Artemisiinae</taxon>
        <taxon>Artemisia</taxon>
    </lineage>
</organism>
<keyword evidence="1" id="KW-0812">Transmembrane</keyword>
<feature type="transmembrane region" description="Helical" evidence="1">
    <location>
        <begin position="198"/>
        <end position="222"/>
    </location>
</feature>
<keyword evidence="2" id="KW-0687">Ribonucleoprotein</keyword>
<dbReference type="Proteomes" id="UP000245207">
    <property type="component" value="Unassembled WGS sequence"/>
</dbReference>
<evidence type="ECO:0000256" key="1">
    <source>
        <dbReference type="SAM" id="Phobius"/>
    </source>
</evidence>
<evidence type="ECO:0000313" key="3">
    <source>
        <dbReference type="Proteomes" id="UP000245207"/>
    </source>
</evidence>
<feature type="transmembrane region" description="Helical" evidence="1">
    <location>
        <begin position="157"/>
        <end position="177"/>
    </location>
</feature>
<dbReference type="EMBL" id="PKPP01003853">
    <property type="protein sequence ID" value="PWA67329.1"/>
    <property type="molecule type" value="Genomic_DNA"/>
</dbReference>
<dbReference type="AlphaFoldDB" id="A0A2U1N1E8"/>
<protein>
    <submittedName>
        <fullName evidence="2">Ribosomal protein S9, Ribosomal protein S5 domain 2-type fold protein</fullName>
    </submittedName>
</protein>
<sequence>MLDSLMALKDLDDVPGLPPLSTIEDMRYEKNTCKSTRADIERQKQEEIANARVRQIDSQGRAYGTGKSKCSIARVWIEPGEGHWKTSPRSVLSSLERRFYHHHTIIKSSRPCPHHTLTSSSLASLPSSTIMVVGFLMNRGLQGWFFFSISYEQTVVHSFFVTNLQPCFLLLLSFYSLRESAYFPCFNHRSLVVLSSSYYYQIITTLSPSYSYIFIFGFIAFVNHHGCRVPHEPGSPSWFLDKRLENCGAEETCGFPDKRLKNCGAEETWYGESKKELPMGQALDGF</sequence>
<keyword evidence="3" id="KW-1185">Reference proteome</keyword>